<dbReference type="GeneTree" id="ENSGT00950000183056"/>
<reference evidence="5" key="1">
    <citation type="submission" date="2009-03" db="EMBL/GenBank/DDBJ databases">
        <authorList>
            <person name="Warren W."/>
            <person name="Ye L."/>
            <person name="Minx P."/>
            <person name="Worley K."/>
            <person name="Gibbs R."/>
            <person name="Wilson R.K."/>
        </authorList>
    </citation>
    <scope>NUCLEOTIDE SEQUENCE [LARGE SCALE GENOMIC DNA]</scope>
</reference>
<evidence type="ECO:0000259" key="4">
    <source>
        <dbReference type="Pfam" id="PF14161"/>
    </source>
</evidence>
<gene>
    <name evidence="5" type="primary">FAM110A</name>
</gene>
<reference evidence="5" key="2">
    <citation type="submission" date="2025-08" db="UniProtKB">
        <authorList>
            <consortium name="Ensembl"/>
        </authorList>
    </citation>
    <scope>IDENTIFICATION</scope>
</reference>
<evidence type="ECO:0000256" key="2">
    <source>
        <dbReference type="SAM" id="MobiDB-lite"/>
    </source>
</evidence>
<name>A0A2R8MFF2_CALJA</name>
<evidence type="ECO:0000256" key="1">
    <source>
        <dbReference type="ARBA" id="ARBA00010576"/>
    </source>
</evidence>
<keyword evidence="6" id="KW-1185">Reference proteome</keyword>
<sequence>MVVLSLGEGLSLSISKMGALACQGHRYSARQVCGRRVSAPGRAFLGGPGAGRTRFLSQAICQRPGLGFRPLPGFSSSFRVIPGPAGSFARSRRKLRKLRLPEPQVGWAGGAQASRAGAASSCRRPAASVLPGSLAPHFSSLLRPKPSGYAAAMPVDTLSPGAPAAPALPCRLRTKVPGYLLRRPADGGVRKPSAVERLEADKAKYVKSLHVANTRQEPVQPLLSKQPLFSPETRRTVLTPSRRALPGPCRRPQLDLDILSSLINLCDSPVSPAEASRTPGRAEGAGQPPPATPPRPPPSTSAVRRVDVRPLPASPAQPCPSSGPAAASSPARPPGLQRSKSDLSERFSRAAADLERFFNFCGLDPEEARRLGVAHLARASSDIVSLAGPSAGPGSSEGGCSRRSSVTVEERARERVPYGVSVVERNARVIKWLYGLRQARESPAAEG</sequence>
<dbReference type="InterPro" id="IPR025741">
    <property type="entry name" value="FAM110_C"/>
</dbReference>
<protein>
    <submittedName>
        <fullName evidence="5">Family with sequence similarity 110 member A</fullName>
    </submittedName>
</protein>
<dbReference type="RefSeq" id="XP_008993863.2">
    <property type="nucleotide sequence ID" value="XM_008995615.4"/>
</dbReference>
<reference evidence="5" key="3">
    <citation type="submission" date="2025-09" db="UniProtKB">
        <authorList>
            <consortium name="Ensembl"/>
        </authorList>
    </citation>
    <scope>IDENTIFICATION</scope>
</reference>
<dbReference type="AlphaFoldDB" id="A0A2R8MFF2"/>
<dbReference type="PANTHER" id="PTHR14758:SF4">
    <property type="entry name" value="PROTEIN FAM110A"/>
    <property type="match status" value="1"/>
</dbReference>
<evidence type="ECO:0000313" key="6">
    <source>
        <dbReference type="Proteomes" id="UP000008225"/>
    </source>
</evidence>
<feature type="region of interest" description="Disordered" evidence="2">
    <location>
        <begin position="217"/>
        <end position="250"/>
    </location>
</feature>
<feature type="region of interest" description="Disordered" evidence="2">
    <location>
        <begin position="269"/>
        <end position="344"/>
    </location>
</feature>
<proteinExistence type="inferred from homology"/>
<feature type="region of interest" description="Disordered" evidence="2">
    <location>
        <begin position="388"/>
        <end position="407"/>
    </location>
</feature>
<dbReference type="InterPro" id="IPR025739">
    <property type="entry name" value="FAM110_N"/>
</dbReference>
<dbReference type="InterPro" id="IPR025740">
    <property type="entry name" value="FAM110"/>
</dbReference>
<dbReference type="OMA" id="GCRPHLD"/>
<evidence type="ECO:0000259" key="3">
    <source>
        <dbReference type="Pfam" id="PF14160"/>
    </source>
</evidence>
<comment type="similarity">
    <text evidence="1">Belongs to the FAM110 family.</text>
</comment>
<organism evidence="5 6">
    <name type="scientific">Callithrix jacchus</name>
    <name type="common">White-tufted-ear marmoset</name>
    <name type="synonym">Simia Jacchus</name>
    <dbReference type="NCBI Taxonomy" id="9483"/>
    <lineage>
        <taxon>Eukaryota</taxon>
        <taxon>Metazoa</taxon>
        <taxon>Chordata</taxon>
        <taxon>Craniata</taxon>
        <taxon>Vertebrata</taxon>
        <taxon>Euteleostomi</taxon>
        <taxon>Mammalia</taxon>
        <taxon>Eutheria</taxon>
        <taxon>Euarchontoglires</taxon>
        <taxon>Primates</taxon>
        <taxon>Haplorrhini</taxon>
        <taxon>Platyrrhini</taxon>
        <taxon>Cebidae</taxon>
        <taxon>Callitrichinae</taxon>
        <taxon>Callithrix</taxon>
        <taxon>Callithrix</taxon>
    </lineage>
</organism>
<dbReference type="CTD" id="83541"/>
<feature type="domain" description="Centrosome-associated FAM110 C-terminal" evidence="3">
    <location>
        <begin position="334"/>
        <end position="439"/>
    </location>
</feature>
<dbReference type="Ensembl" id="ENSCJAT00000014869.3">
    <property type="protein sequence ID" value="ENSCJAP00000058784.2"/>
    <property type="gene ID" value="ENSCJAG00000007611.3"/>
</dbReference>
<dbReference type="Pfam" id="PF14160">
    <property type="entry name" value="FAM110_C"/>
    <property type="match status" value="1"/>
</dbReference>
<feature type="domain" description="Centrosome-associated FAM110 N-terminal" evidence="4">
    <location>
        <begin position="157"/>
        <end position="248"/>
    </location>
</feature>
<dbReference type="Proteomes" id="UP000008225">
    <property type="component" value="Chromosome 5"/>
</dbReference>
<feature type="compositionally biased region" description="Low complexity" evidence="2">
    <location>
        <begin position="388"/>
        <end position="405"/>
    </location>
</feature>
<feature type="compositionally biased region" description="Pro residues" evidence="2">
    <location>
        <begin position="287"/>
        <end position="299"/>
    </location>
</feature>
<dbReference type="PANTHER" id="PTHR14758">
    <property type="entry name" value="AGAP005440-PA"/>
    <property type="match status" value="1"/>
</dbReference>
<dbReference type="OrthoDB" id="10028183at2759"/>
<dbReference type="HOGENOM" id="CLU_050540_0_0_1"/>
<accession>A0A2R8MFF2</accession>
<evidence type="ECO:0000313" key="5">
    <source>
        <dbReference type="Ensembl" id="ENSCJAP00000058784.2"/>
    </source>
</evidence>
<feature type="compositionally biased region" description="Low complexity" evidence="2">
    <location>
        <begin position="319"/>
        <end position="330"/>
    </location>
</feature>
<dbReference type="Pfam" id="PF14161">
    <property type="entry name" value="FAM110_N"/>
    <property type="match status" value="1"/>
</dbReference>
<dbReference type="GeneID" id="100392413"/>